<evidence type="ECO:0000313" key="2">
    <source>
        <dbReference type="EMBL" id="RLE52561.1"/>
    </source>
</evidence>
<dbReference type="Proteomes" id="UP000272051">
    <property type="component" value="Unassembled WGS sequence"/>
</dbReference>
<dbReference type="EMBL" id="QMQX01000047">
    <property type="protein sequence ID" value="RLE52561.1"/>
    <property type="molecule type" value="Genomic_DNA"/>
</dbReference>
<evidence type="ECO:0000313" key="1">
    <source>
        <dbReference type="EMBL" id="RLE48850.1"/>
    </source>
</evidence>
<dbReference type="AlphaFoldDB" id="A0A497EQ80"/>
<comment type="caution">
    <text evidence="1">The sequence shown here is derived from an EMBL/GenBank/DDBJ whole genome shotgun (WGS) entry which is preliminary data.</text>
</comment>
<sequence>MNQLEKLLDSLEKSIAYLKSANDSLHENDRQQAFKKLTLAKLNVEYATACCKLLYDLDDIDDKWKAKVKAKKLKTNDEILNALNEAISMIRQALSELKENPLQAYKTLWLSRFKVDSAILSTRRA</sequence>
<evidence type="ECO:0000313" key="4">
    <source>
        <dbReference type="Proteomes" id="UP000278475"/>
    </source>
</evidence>
<evidence type="ECO:0000313" key="3">
    <source>
        <dbReference type="Proteomes" id="UP000272051"/>
    </source>
</evidence>
<gene>
    <name evidence="1" type="ORF">DRJ31_06315</name>
    <name evidence="2" type="ORF">DRJ33_03420</name>
</gene>
<proteinExistence type="predicted"/>
<organism evidence="1 4">
    <name type="scientific">Thermoproteota archaeon</name>
    <dbReference type="NCBI Taxonomy" id="2056631"/>
    <lineage>
        <taxon>Archaea</taxon>
        <taxon>Thermoproteota</taxon>
    </lineage>
</organism>
<accession>A0A497EQ80</accession>
<protein>
    <recommendedName>
        <fullName evidence="5">DUF86 domain-containing protein</fullName>
    </recommendedName>
</protein>
<reference evidence="3 4" key="1">
    <citation type="submission" date="2018-06" db="EMBL/GenBank/DDBJ databases">
        <title>Extensive metabolic versatility and redundancy in microbially diverse, dynamic hydrothermal sediments.</title>
        <authorList>
            <person name="Dombrowski N."/>
            <person name="Teske A."/>
            <person name="Baker B.J."/>
        </authorList>
    </citation>
    <scope>NUCLEOTIDE SEQUENCE [LARGE SCALE GENOMIC DNA]</scope>
    <source>
        <strain evidence="2">B34_G17</strain>
        <strain evidence="1">B66_G16</strain>
    </source>
</reference>
<name>A0A497EQ80_9CREN</name>
<dbReference type="EMBL" id="QMQV01000056">
    <property type="protein sequence ID" value="RLE48850.1"/>
    <property type="molecule type" value="Genomic_DNA"/>
</dbReference>
<evidence type="ECO:0008006" key="5">
    <source>
        <dbReference type="Google" id="ProtNLM"/>
    </source>
</evidence>
<dbReference type="Proteomes" id="UP000278475">
    <property type="component" value="Unassembled WGS sequence"/>
</dbReference>